<gene>
    <name evidence="9" type="ORF">M6D93_01290</name>
</gene>
<evidence type="ECO:0000313" key="10">
    <source>
        <dbReference type="Proteomes" id="UP001056336"/>
    </source>
</evidence>
<comment type="subcellular location">
    <subcellularLocation>
        <location evidence="1">Cell membrane</location>
        <topology evidence="1">Multi-pass membrane protein</topology>
    </subcellularLocation>
</comment>
<evidence type="ECO:0000256" key="7">
    <source>
        <dbReference type="SAM" id="Phobius"/>
    </source>
</evidence>
<proteinExistence type="predicted"/>
<dbReference type="NCBIfam" id="TIGR00711">
    <property type="entry name" value="efflux_EmrB"/>
    <property type="match status" value="1"/>
</dbReference>
<feature type="transmembrane region" description="Helical" evidence="7">
    <location>
        <begin position="336"/>
        <end position="355"/>
    </location>
</feature>
<evidence type="ECO:0000256" key="2">
    <source>
        <dbReference type="ARBA" id="ARBA00022448"/>
    </source>
</evidence>
<dbReference type="PRINTS" id="PR01036">
    <property type="entry name" value="TCRTETB"/>
</dbReference>
<keyword evidence="5 7" id="KW-1133">Transmembrane helix</keyword>
<keyword evidence="10" id="KW-1185">Reference proteome</keyword>
<sequence length="519" mass="52082">MTTIDPTVGHPRRRAILGVLCLSLLIVVIDNTILNTALPTLARALQASTTDLQWITDAYTLTFAALLIAAGALGDRYGRRRALQFGLAVFALGSAAAALSGGASSLIAARAVMGVGAAFVMPATLSLLSAVFPVRERAAAIGAWSAVAGIGIVVGPTLGGLLLAHFYWGSVFWVNVPLVAVALVLVVTVIPDLPGRGREGTRLDVLGAALSAASLVAVVDAVIEGPDRGWTSMTTLAEAVLGLALFAAFITHELRSVSPLIDVRVFGHRAFSAATAAIGITFFALFGSLFALTQYLQLVHGYSALSAGVRALPFAGAVLVTAPLSSLLVRAVGVRVIVPAGLAAMGGGLLLLTGATPTSAYSYLAVGVAIMGAGMGLVMAPAGESLLSVLPAEQAGVGSAVNDTVQELGGSLGVAIIGSVVSGSFRHGLDSSGLPAPLVQAARPSIAHADAVSAQVGPAGLRLLEAAHDSFTTAMTSGFTLAGVVALAGAVVIAVALPGRTRRASGSTAPEQELVGTGT</sequence>
<dbReference type="PANTHER" id="PTHR42718:SF42">
    <property type="entry name" value="EXPORT PROTEIN"/>
    <property type="match status" value="1"/>
</dbReference>
<dbReference type="PROSITE" id="PS50850">
    <property type="entry name" value="MFS"/>
    <property type="match status" value="1"/>
</dbReference>
<evidence type="ECO:0000256" key="4">
    <source>
        <dbReference type="ARBA" id="ARBA00022692"/>
    </source>
</evidence>
<dbReference type="InterPro" id="IPR011701">
    <property type="entry name" value="MFS"/>
</dbReference>
<reference evidence="9" key="1">
    <citation type="journal article" date="2018" name="Int. J. Syst. Evol. Microbiol.">
        <title>Jatrophihabitans telluris sp. nov., isolated from sediment soil of lava forest wetlands and the emended description of the genus Jatrophihabitans.</title>
        <authorList>
            <person name="Lee K.C."/>
            <person name="Suh M.K."/>
            <person name="Eom M.K."/>
            <person name="Kim K.K."/>
            <person name="Kim J.S."/>
            <person name="Kim D.S."/>
            <person name="Ko S.H."/>
            <person name="Shin Y.K."/>
            <person name="Lee J.S."/>
        </authorList>
    </citation>
    <scope>NUCLEOTIDE SEQUENCE</scope>
    <source>
        <strain evidence="9">N237</strain>
    </source>
</reference>
<feature type="transmembrane region" description="Helical" evidence="7">
    <location>
        <begin position="141"/>
        <end position="166"/>
    </location>
</feature>
<evidence type="ECO:0000256" key="3">
    <source>
        <dbReference type="ARBA" id="ARBA00022475"/>
    </source>
</evidence>
<protein>
    <submittedName>
        <fullName evidence="9">MFS transporter</fullName>
    </submittedName>
</protein>
<dbReference type="Pfam" id="PF07690">
    <property type="entry name" value="MFS_1"/>
    <property type="match status" value="1"/>
</dbReference>
<evidence type="ECO:0000313" key="9">
    <source>
        <dbReference type="EMBL" id="UQX88648.1"/>
    </source>
</evidence>
<feature type="transmembrane region" description="Helical" evidence="7">
    <location>
        <begin position="478"/>
        <end position="497"/>
    </location>
</feature>
<feature type="domain" description="Major facilitator superfamily (MFS) profile" evidence="8">
    <location>
        <begin position="16"/>
        <end position="501"/>
    </location>
</feature>
<feature type="transmembrane region" description="Helical" evidence="7">
    <location>
        <begin position="85"/>
        <end position="109"/>
    </location>
</feature>
<feature type="transmembrane region" description="Helical" evidence="7">
    <location>
        <begin position="115"/>
        <end position="134"/>
    </location>
</feature>
<keyword evidence="3" id="KW-1003">Cell membrane</keyword>
<dbReference type="Gene3D" id="1.20.1250.20">
    <property type="entry name" value="MFS general substrate transporter like domains"/>
    <property type="match status" value="1"/>
</dbReference>
<feature type="transmembrane region" description="Helical" evidence="7">
    <location>
        <begin position="54"/>
        <end position="73"/>
    </location>
</feature>
<feature type="transmembrane region" description="Helical" evidence="7">
    <location>
        <begin position="270"/>
        <end position="291"/>
    </location>
</feature>
<dbReference type="InterPro" id="IPR020846">
    <property type="entry name" value="MFS_dom"/>
</dbReference>
<organism evidence="9 10">
    <name type="scientific">Jatrophihabitans telluris</name>
    <dbReference type="NCBI Taxonomy" id="2038343"/>
    <lineage>
        <taxon>Bacteria</taxon>
        <taxon>Bacillati</taxon>
        <taxon>Actinomycetota</taxon>
        <taxon>Actinomycetes</taxon>
        <taxon>Jatrophihabitantales</taxon>
        <taxon>Jatrophihabitantaceae</taxon>
        <taxon>Jatrophihabitans</taxon>
    </lineage>
</organism>
<keyword evidence="2" id="KW-0813">Transport</keyword>
<dbReference type="PANTHER" id="PTHR42718">
    <property type="entry name" value="MAJOR FACILITATOR SUPERFAMILY MULTIDRUG TRANSPORTER MFSC"/>
    <property type="match status" value="1"/>
</dbReference>
<evidence type="ECO:0000256" key="6">
    <source>
        <dbReference type="ARBA" id="ARBA00023136"/>
    </source>
</evidence>
<evidence type="ECO:0000256" key="1">
    <source>
        <dbReference type="ARBA" id="ARBA00004651"/>
    </source>
</evidence>
<feature type="transmembrane region" description="Helical" evidence="7">
    <location>
        <begin position="172"/>
        <end position="191"/>
    </location>
</feature>
<dbReference type="RefSeq" id="WP_249772341.1">
    <property type="nucleotide sequence ID" value="NZ_CP097332.1"/>
</dbReference>
<reference evidence="9" key="2">
    <citation type="submission" date="2022-05" db="EMBL/GenBank/DDBJ databases">
        <authorList>
            <person name="Kim J.-S."/>
            <person name="Lee K."/>
            <person name="Suh M."/>
            <person name="Eom M."/>
            <person name="Kim J.-S."/>
            <person name="Kim D.-S."/>
            <person name="Ko S.-H."/>
            <person name="Shin Y."/>
            <person name="Lee J.-S."/>
        </authorList>
    </citation>
    <scope>NUCLEOTIDE SEQUENCE</scope>
    <source>
        <strain evidence="9">N237</strain>
    </source>
</reference>
<dbReference type="CDD" id="cd17321">
    <property type="entry name" value="MFS_MMR_MDR_like"/>
    <property type="match status" value="1"/>
</dbReference>
<keyword evidence="4 7" id="KW-0812">Transmembrane</keyword>
<evidence type="ECO:0000256" key="5">
    <source>
        <dbReference type="ARBA" id="ARBA00022989"/>
    </source>
</evidence>
<dbReference type="Proteomes" id="UP001056336">
    <property type="component" value="Chromosome"/>
</dbReference>
<feature type="transmembrane region" description="Helical" evidence="7">
    <location>
        <begin position="203"/>
        <end position="223"/>
    </location>
</feature>
<evidence type="ECO:0000259" key="8">
    <source>
        <dbReference type="PROSITE" id="PS50850"/>
    </source>
</evidence>
<dbReference type="SUPFAM" id="SSF103473">
    <property type="entry name" value="MFS general substrate transporter"/>
    <property type="match status" value="1"/>
</dbReference>
<name>A0ABY4QZA0_9ACTN</name>
<dbReference type="EMBL" id="CP097332">
    <property type="protein sequence ID" value="UQX88648.1"/>
    <property type="molecule type" value="Genomic_DNA"/>
</dbReference>
<feature type="transmembrane region" description="Helical" evidence="7">
    <location>
        <begin position="361"/>
        <end position="380"/>
    </location>
</feature>
<accession>A0ABY4QZA0</accession>
<dbReference type="InterPro" id="IPR036259">
    <property type="entry name" value="MFS_trans_sf"/>
</dbReference>
<keyword evidence="6 7" id="KW-0472">Membrane</keyword>
<dbReference type="InterPro" id="IPR004638">
    <property type="entry name" value="EmrB-like"/>
</dbReference>